<comment type="cofactor">
    <cofactor evidence="1">
        <name>pantetheine 4'-phosphate</name>
        <dbReference type="ChEBI" id="CHEBI:47942"/>
    </cofactor>
</comment>
<sequence>MKQVHQNSQIGKNIFSPKEEFSTLVELLRWRAHQQTEQRAYTFLLDGEVEETYLTYADLDSKARAIAAMLQNFVKSGERAILLYPPGLDYIAAFFGCLYAGVIAVPAYPPQFNRSMSRLQAIVADADAKVVLTNEQILANKSKAITHAPNLENLQWLVTDGIDCHRENNWQEPPIKGENLAFLQYTSGSTATPKGVMVSHQNILHNQRLIQTAFGHTEESIVVGWLPLFHDMGLIGNVLQPLYLGIPCILMSPMAFLQRPVRWLQAISRYKATTSGGPNFAYDLCVKQISDEQKANLDLSSWSVAFNGAEPIRAETLHNFANAFASCGFRPEAFHPCYGMAETTLIVSGGLKENAPKIQSIESAALQQNRVVTIDLENTSCQNIVSCGQPLKDTQVVIVRPDSLTRCQPDEVGEIWVAGGSVTQGYWHRLEETKRTFHAYLTDSRQDDCSQDSRQDACSTRTFLRTGDLGFLHEGELFVTGRLKDLIIIRGRNYYPQDIEQIAQQSHPGLQAGSSAAFAVEIAGEERLAVALEVKRTYLRNLNSEEIIAAIRGAIAENYELPVCAVLLLKTGSIPKTSSGKIKRQACRLGFLEGSLDVVASSILEASYIAEPQDNLTSEDLLVIEPELRLSRLESYLQEQVAKILKIHPSQLTSQQPLNYLGLDSLTTFELKNNIEINFGVVLPVTSFLNGGNISQLAIEILGQLKGETGKEKSEKYNPDRRWLSSGQKSLYFLQELAPDSAAYNIAGAVRILENVDVAALQRAFQKIVDRHPALRTSFITSEGETVARINENVKVCFSTENAASWREDYLNDRLIAETHRPFNLEEESLLRVNLFVRSLQSHILLLVVHHIVADFWSLAAIAKELGILYKAEKNRTSVALYQPALHYSESVSWQIEMLTGKAGERLWQYWQKQLAGELPVLNLPTDRPRSPIQTYRGATHYFKLNAELSQHLKSFSREKGATLYMTLLAAFQVLLYRYTGQEDILVGSPTAGRNRAELSGIVGYFVNPVVMRSNLSGNPNFAAFVDKVRQTVLDAFAHQDYPFGLLVERLLPVREASRSPLFQVMFVLQKSHLPELESLASVALGETGTRIKLGELELESLALQQQTSQFDLTLTMGEVNGSLSAAFQYNTDLFEAATIARMAGHFQILLESIIANPEQPISTLPMLTEKERHQLVVEWNKTDIDYKSDVCLHQLFEAQVEKTPDAVAVIFEKEQLTYRQLNQKADRLANYLQNLGVAPEVLVGICMERSLEMVVGLLGILKAGGAYVPLDPSYPHERLAFMLADAGVDILLTQERLLEILPKYNAKVVCLDRDWETKLEIQNQIENPKSQIPNPESLAYVIYTSGSTGKPKGAMNTHKGICNRLLWMQDAYQLTSSDRVLQKTPFSFDVSVWEFFWPLITGATLVVAKPGGHQDSAYLVRTIAEEKITTIHFVPSMLQVFLEEEGLESCNCLRQVMCSGEALPFQLQERFFARLDAELHNLYGPTEAAVDVTFWECQRESNLSTVPIGRPIANTQIYLLDANLQPVPVGVPGELHIGGVGVARGYLNRPELTAERFIRNPFNQNFETNWSQNSEEENFGTNWFQNSESRLYKTGDLARYLPDGTIEYLGRIDHQVKIRGFRIELGEIEAALQQHPNLREAIVLVRETESGEKLRKVNLVSHLEEDTQITGLRRLLKGKLPEESSEQPVEKRLVAYCVCDRKPAPTITELHRFLKTQLPEYMIPSAFVMLEALPLMPNGKVDRKSLPVPNATRPDLEKEFVPPNTPVENALAEIWTQVLGIDRVGIHDNFFELGGDSIRSIQVRAKAQEKGLNFSLEQIFATQTIAKLAAEVTIVEPSLSTQRTAPLTLISEEDRQKLPSDVEDAYPLARVQAGVIFHTQQTSDSPMYHDIFHYHLQVNLEVELFQKAVQQVVDRHAILRTSFDLTNFSEPLQLVSKKVVPLFKVEDLRSLSPQEQKEALFNWVEVEKTRNFDWTCATLIRFFIHRFTDESFCLTFSCHTSILDGWSKASLLTELLQRYFALLNGEIYPIQSPPTVCYRDFIALERSMLNSPEGREYWTQKLQDCVTTKLPRWYSTDRATDAPEIGFLDVPISAQVSDGLKKLARIAEVPLKHVLLAAHIRVMSLLGGETDVLTGLESNGRVEEADGEKALGIHLNTVPFRLQLTGGTWIDLAQQVFATERELLPFRRYPYADLHRLCGRQALQPLVEAVFNYTHFHVYDRLQTLKGLEILGARGFGETHFPLRAEFNRNHASDRIQLDLECNLREIGQAQLEAIGNYYIETLTAMATHPHDRYENSCLLPAAEKHRLLVEWNNTQREFKKEEICHLNLEDCCIHQWFEAQAELTPDAVAVQFDGEQLSYRQLNDRANAIAHYLQSLGVGPDVLVGLCVERSLETIVGIFAILKAGGAYVPIDPAYPSSHLTFILEDSQAPVLLTQQQLVSGLPQTKAKIVCLDSDFQTLKLGNPIAKTTPENLAYAIYTSGSTGRPKGVLVTHRNLVHSTIARIAYYREPVRSFLLIPSFAFDSSIAVIFWTLCQGGNLVILREGLQKDIWQLASAIGNYRVSHWLSVPSLYATLLEHIEPSQLASLQTAIVAGESCSKELIERHQKQLPHTQLFNEYGPTEGTVWCSVYDCKNSDFKTSVSIGRPIANTQIYLLDSHLQPVPIGVLGELYIGGLGVTKGYLNRPELTAEKFIPNPFNDLGLPILDLRFSDFNPKSKIPNPKSERLYKTGDLARYLPDGNIEFIGRIDHQVKVRGYRIELTAIEATLLQHPAVREAVVLVREEQPGNQRLVAYVVPNRGFALTNEELRSFLRQKLPEYMIPNSFIKLDALPLTPNGKVDRHSLPAFEKTQSSDDVMARILEQLEQLSEEEVKVMLSQKSLSISTRG</sequence>
<dbReference type="Gene3D" id="3.30.300.30">
    <property type="match status" value="3"/>
</dbReference>
<reference evidence="9" key="2">
    <citation type="submission" date="2020-08" db="EMBL/GenBank/DDBJ databases">
        <authorList>
            <person name="Chen M."/>
            <person name="Teng W."/>
            <person name="Zhao L."/>
            <person name="Hu C."/>
            <person name="Zhou Y."/>
            <person name="Han B."/>
            <person name="Song L."/>
            <person name="Shu W."/>
        </authorList>
    </citation>
    <scope>NUCLEOTIDE SEQUENCE</scope>
    <source>
        <strain evidence="9">FACHB-1375</strain>
    </source>
</reference>
<accession>A0A926VGS3</accession>
<dbReference type="InterPro" id="IPR020806">
    <property type="entry name" value="PKS_PP-bd"/>
</dbReference>
<dbReference type="GO" id="GO:0071766">
    <property type="term" value="P:Actinobacterium-type cell wall biogenesis"/>
    <property type="evidence" value="ECO:0007669"/>
    <property type="project" value="UniProtKB-ARBA"/>
</dbReference>
<feature type="transmembrane region" description="Helical" evidence="7">
    <location>
        <begin position="90"/>
        <end position="108"/>
    </location>
</feature>
<evidence type="ECO:0000313" key="10">
    <source>
        <dbReference type="Proteomes" id="UP000641646"/>
    </source>
</evidence>
<reference evidence="9" key="1">
    <citation type="journal article" date="2015" name="ISME J.">
        <title>Draft Genome Sequence of Streptomyces incarnatus NRRL8089, which Produces the Nucleoside Antibiotic Sinefungin.</title>
        <authorList>
            <person name="Oshima K."/>
            <person name="Hattori M."/>
            <person name="Shimizu H."/>
            <person name="Fukuda K."/>
            <person name="Nemoto M."/>
            <person name="Inagaki K."/>
            <person name="Tamura T."/>
        </authorList>
    </citation>
    <scope>NUCLEOTIDE SEQUENCE</scope>
    <source>
        <strain evidence="9">FACHB-1375</strain>
    </source>
</reference>
<evidence type="ECO:0000256" key="2">
    <source>
        <dbReference type="ARBA" id="ARBA00006432"/>
    </source>
</evidence>
<keyword evidence="10" id="KW-1185">Reference proteome</keyword>
<dbReference type="GO" id="GO:0044550">
    <property type="term" value="P:secondary metabolite biosynthetic process"/>
    <property type="evidence" value="ECO:0007669"/>
    <property type="project" value="UniProtKB-ARBA"/>
</dbReference>
<dbReference type="SMART" id="SM00823">
    <property type="entry name" value="PKS_PP"/>
    <property type="match status" value="2"/>
</dbReference>
<dbReference type="InterPro" id="IPR006162">
    <property type="entry name" value="Ppantetheine_attach_site"/>
</dbReference>
<organism evidence="9 10">
    <name type="scientific">Aerosakkonema funiforme FACHB-1375</name>
    <dbReference type="NCBI Taxonomy" id="2949571"/>
    <lineage>
        <taxon>Bacteria</taxon>
        <taxon>Bacillati</taxon>
        <taxon>Cyanobacteriota</taxon>
        <taxon>Cyanophyceae</taxon>
        <taxon>Oscillatoriophycideae</taxon>
        <taxon>Aerosakkonematales</taxon>
        <taxon>Aerosakkonemataceae</taxon>
        <taxon>Aerosakkonema</taxon>
    </lineage>
</organism>
<dbReference type="CDD" id="cd05930">
    <property type="entry name" value="A_NRPS"/>
    <property type="match status" value="1"/>
</dbReference>
<feature type="domain" description="Carrier" evidence="8">
    <location>
        <begin position="631"/>
        <end position="705"/>
    </location>
</feature>
<proteinExistence type="inferred from homology"/>
<protein>
    <submittedName>
        <fullName evidence="9">Amino acid adenylation domain-containing protein</fullName>
    </submittedName>
</protein>
<dbReference type="FunFam" id="3.40.50.980:FF:000002">
    <property type="entry name" value="Enterobactin synthetase component F"/>
    <property type="match status" value="1"/>
</dbReference>
<evidence type="ECO:0000256" key="6">
    <source>
        <dbReference type="ARBA" id="ARBA00023098"/>
    </source>
</evidence>
<dbReference type="PANTHER" id="PTHR45527:SF1">
    <property type="entry name" value="FATTY ACID SYNTHASE"/>
    <property type="match status" value="1"/>
</dbReference>
<dbReference type="Pfam" id="PF23297">
    <property type="entry name" value="ACP_SdgA_C"/>
    <property type="match status" value="1"/>
</dbReference>
<dbReference type="Gene3D" id="2.30.38.10">
    <property type="entry name" value="Luciferase, Domain 3"/>
    <property type="match status" value="2"/>
</dbReference>
<dbReference type="GO" id="GO:0005737">
    <property type="term" value="C:cytoplasm"/>
    <property type="evidence" value="ECO:0007669"/>
    <property type="project" value="TreeGrafter"/>
</dbReference>
<dbReference type="PROSITE" id="PS00012">
    <property type="entry name" value="PHOSPHOPANTETHEINE"/>
    <property type="match status" value="1"/>
</dbReference>
<dbReference type="CDD" id="cd17646">
    <property type="entry name" value="A_NRPS_AB3403-like"/>
    <property type="match status" value="1"/>
</dbReference>
<dbReference type="Pfam" id="PF00668">
    <property type="entry name" value="Condensation"/>
    <property type="match status" value="2"/>
</dbReference>
<evidence type="ECO:0000256" key="7">
    <source>
        <dbReference type="SAM" id="Phobius"/>
    </source>
</evidence>
<dbReference type="FunFam" id="3.40.50.980:FF:000001">
    <property type="entry name" value="Non-ribosomal peptide synthetase"/>
    <property type="match status" value="2"/>
</dbReference>
<dbReference type="SUPFAM" id="SSF47336">
    <property type="entry name" value="ACP-like"/>
    <property type="match status" value="2"/>
</dbReference>
<dbReference type="InterPro" id="IPR020845">
    <property type="entry name" value="AMP-binding_CS"/>
</dbReference>
<dbReference type="PROSITE" id="PS00455">
    <property type="entry name" value="AMP_BINDING"/>
    <property type="match status" value="1"/>
</dbReference>
<evidence type="ECO:0000256" key="5">
    <source>
        <dbReference type="ARBA" id="ARBA00022832"/>
    </source>
</evidence>
<keyword evidence="3" id="KW-0596">Phosphopantetheine</keyword>
<dbReference type="FunFam" id="3.40.50.12780:FF:000013">
    <property type="entry name" value="Long-chain-fatty-acid--AMP ligase FadD32"/>
    <property type="match status" value="1"/>
</dbReference>
<dbReference type="InterPro" id="IPR042099">
    <property type="entry name" value="ANL_N_sf"/>
</dbReference>
<feature type="domain" description="Carrier" evidence="8">
    <location>
        <begin position="1763"/>
        <end position="1837"/>
    </location>
</feature>
<gene>
    <name evidence="9" type="ORF">H6G03_15520</name>
</gene>
<keyword evidence="6" id="KW-0443">Lipid metabolism</keyword>
<dbReference type="SUPFAM" id="SSF56801">
    <property type="entry name" value="Acetyl-CoA synthetase-like"/>
    <property type="match status" value="3"/>
</dbReference>
<dbReference type="InterPro" id="IPR025110">
    <property type="entry name" value="AMP-bd_C"/>
</dbReference>
<dbReference type="Pfam" id="PF00550">
    <property type="entry name" value="PP-binding"/>
    <property type="match status" value="1"/>
</dbReference>
<dbReference type="GO" id="GO:0006631">
    <property type="term" value="P:fatty acid metabolic process"/>
    <property type="evidence" value="ECO:0007669"/>
    <property type="project" value="UniProtKB-KW"/>
</dbReference>
<dbReference type="InterPro" id="IPR009081">
    <property type="entry name" value="PP-bd_ACP"/>
</dbReference>
<dbReference type="FunFam" id="2.30.38.10:FF:000001">
    <property type="entry name" value="Non-ribosomal peptide synthetase PvdI"/>
    <property type="match status" value="2"/>
</dbReference>
<dbReference type="NCBIfam" id="NF003417">
    <property type="entry name" value="PRK04813.1"/>
    <property type="match status" value="7"/>
</dbReference>
<keyword evidence="4" id="KW-0597">Phosphoprotein</keyword>
<dbReference type="Gene3D" id="3.40.50.12780">
    <property type="entry name" value="N-terminal domain of ligase-like"/>
    <property type="match status" value="1"/>
</dbReference>
<comment type="similarity">
    <text evidence="2">Belongs to the ATP-dependent AMP-binding enzyme family.</text>
</comment>
<dbReference type="FunFam" id="3.30.300.30:FF:000010">
    <property type="entry name" value="Enterobactin synthetase component F"/>
    <property type="match status" value="1"/>
</dbReference>
<keyword evidence="7" id="KW-1133">Transmembrane helix</keyword>
<dbReference type="Pfam" id="PF00501">
    <property type="entry name" value="AMP-binding"/>
    <property type="match status" value="3"/>
</dbReference>
<evidence type="ECO:0000256" key="3">
    <source>
        <dbReference type="ARBA" id="ARBA00022450"/>
    </source>
</evidence>
<evidence type="ECO:0000256" key="1">
    <source>
        <dbReference type="ARBA" id="ARBA00001957"/>
    </source>
</evidence>
<comment type="caution">
    <text evidence="9">The sequence shown here is derived from an EMBL/GenBank/DDBJ whole genome shotgun (WGS) entry which is preliminary data.</text>
</comment>
<dbReference type="NCBIfam" id="TIGR01733">
    <property type="entry name" value="AA-adenyl-dom"/>
    <property type="match status" value="2"/>
</dbReference>
<dbReference type="Gene3D" id="3.30.559.30">
    <property type="entry name" value="Nonribosomal peptide synthetase, condensation domain"/>
    <property type="match status" value="2"/>
</dbReference>
<dbReference type="GO" id="GO:0031177">
    <property type="term" value="F:phosphopantetheine binding"/>
    <property type="evidence" value="ECO:0007669"/>
    <property type="project" value="InterPro"/>
</dbReference>
<dbReference type="Proteomes" id="UP000641646">
    <property type="component" value="Unassembled WGS sequence"/>
</dbReference>
<dbReference type="EMBL" id="JACJPW010000037">
    <property type="protein sequence ID" value="MBD2182487.1"/>
    <property type="molecule type" value="Genomic_DNA"/>
</dbReference>
<dbReference type="PANTHER" id="PTHR45527">
    <property type="entry name" value="NONRIBOSOMAL PEPTIDE SYNTHETASE"/>
    <property type="match status" value="1"/>
</dbReference>
<dbReference type="InterPro" id="IPR000873">
    <property type="entry name" value="AMP-dep_synth/lig_dom"/>
</dbReference>
<dbReference type="GO" id="GO:0008610">
    <property type="term" value="P:lipid biosynthetic process"/>
    <property type="evidence" value="ECO:0007669"/>
    <property type="project" value="InterPro"/>
</dbReference>
<dbReference type="InterPro" id="IPR001242">
    <property type="entry name" value="Condensation_dom"/>
</dbReference>
<keyword evidence="5" id="KW-0276">Fatty acid metabolism</keyword>
<dbReference type="Pfam" id="PF13193">
    <property type="entry name" value="AMP-binding_C"/>
    <property type="match status" value="1"/>
</dbReference>
<dbReference type="InterPro" id="IPR036736">
    <property type="entry name" value="ACP-like_sf"/>
</dbReference>
<dbReference type="RefSeq" id="WP_190465298.1">
    <property type="nucleotide sequence ID" value="NZ_JACJPW010000037.1"/>
</dbReference>
<dbReference type="GO" id="GO:0003824">
    <property type="term" value="F:catalytic activity"/>
    <property type="evidence" value="ECO:0007669"/>
    <property type="project" value="InterPro"/>
</dbReference>
<dbReference type="Gene3D" id="1.10.1200.10">
    <property type="entry name" value="ACP-like"/>
    <property type="match status" value="2"/>
</dbReference>
<evidence type="ECO:0000259" key="8">
    <source>
        <dbReference type="PROSITE" id="PS50075"/>
    </source>
</evidence>
<keyword evidence="7" id="KW-0472">Membrane</keyword>
<dbReference type="InterPro" id="IPR023213">
    <property type="entry name" value="CAT-like_dom_sf"/>
</dbReference>
<evidence type="ECO:0000313" key="9">
    <source>
        <dbReference type="EMBL" id="MBD2182487.1"/>
    </source>
</evidence>
<dbReference type="SUPFAM" id="SSF52777">
    <property type="entry name" value="CoA-dependent acyltransferases"/>
    <property type="match status" value="4"/>
</dbReference>
<dbReference type="FunFam" id="3.30.300.30:FF:000015">
    <property type="entry name" value="Nonribosomal peptide synthase SidD"/>
    <property type="match status" value="1"/>
</dbReference>
<dbReference type="FunFam" id="1.10.1200.10:FF:000005">
    <property type="entry name" value="Nonribosomal peptide synthetase 1"/>
    <property type="match status" value="1"/>
</dbReference>
<dbReference type="InterPro" id="IPR040097">
    <property type="entry name" value="FAAL/FAAC"/>
</dbReference>
<dbReference type="InterPro" id="IPR010071">
    <property type="entry name" value="AA_adenyl_dom"/>
</dbReference>
<dbReference type="GO" id="GO:0043041">
    <property type="term" value="P:amino acid activation for nonribosomal peptide biosynthetic process"/>
    <property type="evidence" value="ECO:0007669"/>
    <property type="project" value="TreeGrafter"/>
</dbReference>
<name>A0A926VGS3_9CYAN</name>
<dbReference type="InterPro" id="IPR045851">
    <property type="entry name" value="AMP-bd_C_sf"/>
</dbReference>
<dbReference type="Gene3D" id="3.30.559.10">
    <property type="entry name" value="Chloramphenicol acetyltransferase-like domain"/>
    <property type="match status" value="2"/>
</dbReference>
<dbReference type="PROSITE" id="PS50075">
    <property type="entry name" value="CARRIER"/>
    <property type="match status" value="2"/>
</dbReference>
<dbReference type="CDD" id="cd19531">
    <property type="entry name" value="LCL_NRPS-like"/>
    <property type="match status" value="1"/>
</dbReference>
<dbReference type="Gene3D" id="3.40.50.980">
    <property type="match status" value="4"/>
</dbReference>
<dbReference type="FunFam" id="3.40.50.12780:FF:000012">
    <property type="entry name" value="Non-ribosomal peptide synthetase"/>
    <property type="match status" value="2"/>
</dbReference>
<evidence type="ECO:0000256" key="4">
    <source>
        <dbReference type="ARBA" id="ARBA00022553"/>
    </source>
</evidence>
<dbReference type="CDD" id="cd05931">
    <property type="entry name" value="FAAL"/>
    <property type="match status" value="1"/>
</dbReference>
<keyword evidence="7" id="KW-0812">Transmembrane</keyword>